<dbReference type="InterPro" id="IPR036291">
    <property type="entry name" value="NAD(P)-bd_dom_sf"/>
</dbReference>
<comment type="function">
    <text evidence="4">Catalyzes the reduction of fatty acyl-CoA to fatty alcohols.</text>
</comment>
<keyword evidence="3 4" id="KW-0443">Lipid metabolism</keyword>
<keyword evidence="4" id="KW-0560">Oxidoreductase</keyword>
<dbReference type="SUPFAM" id="SSF51735">
    <property type="entry name" value="NAD(P)-binding Rossmann-fold domains"/>
    <property type="match status" value="1"/>
</dbReference>
<evidence type="ECO:0000256" key="3">
    <source>
        <dbReference type="ARBA" id="ARBA00023098"/>
    </source>
</evidence>
<keyword evidence="4" id="KW-1133">Transmembrane helix</keyword>
<evidence type="ECO:0000256" key="4">
    <source>
        <dbReference type="RuleBase" id="RU363097"/>
    </source>
</evidence>
<comment type="catalytic activity">
    <reaction evidence="4">
        <text>a long-chain fatty acyl-CoA + 2 NADPH + 2 H(+) = a long-chain primary fatty alcohol + 2 NADP(+) + CoA</text>
        <dbReference type="Rhea" id="RHEA:52716"/>
        <dbReference type="ChEBI" id="CHEBI:15378"/>
        <dbReference type="ChEBI" id="CHEBI:57287"/>
        <dbReference type="ChEBI" id="CHEBI:57783"/>
        <dbReference type="ChEBI" id="CHEBI:58349"/>
        <dbReference type="ChEBI" id="CHEBI:77396"/>
        <dbReference type="ChEBI" id="CHEBI:83139"/>
        <dbReference type="EC" id="1.2.1.84"/>
    </reaction>
</comment>
<feature type="domain" description="Thioester reductase (TE)" evidence="6">
    <location>
        <begin position="11"/>
        <end position="236"/>
    </location>
</feature>
<feature type="transmembrane region" description="Helical" evidence="4">
    <location>
        <begin position="303"/>
        <end position="324"/>
    </location>
</feature>
<dbReference type="Pfam" id="PF03015">
    <property type="entry name" value="Sterile"/>
    <property type="match status" value="1"/>
</dbReference>
<organism evidence="7 8">
    <name type="scientific">Rhodnius prolixus</name>
    <name type="common">Triatomid bug</name>
    <dbReference type="NCBI Taxonomy" id="13249"/>
    <lineage>
        <taxon>Eukaryota</taxon>
        <taxon>Metazoa</taxon>
        <taxon>Ecdysozoa</taxon>
        <taxon>Arthropoda</taxon>
        <taxon>Hexapoda</taxon>
        <taxon>Insecta</taxon>
        <taxon>Pterygota</taxon>
        <taxon>Neoptera</taxon>
        <taxon>Paraneoptera</taxon>
        <taxon>Hemiptera</taxon>
        <taxon>Heteroptera</taxon>
        <taxon>Panheteroptera</taxon>
        <taxon>Cimicomorpha</taxon>
        <taxon>Reduviidae</taxon>
        <taxon>Triatominae</taxon>
        <taxon>Rhodnius</taxon>
    </lineage>
</organism>
<proteinExistence type="inferred from homology"/>
<evidence type="ECO:0000313" key="7">
    <source>
        <dbReference type="EnsemblMetazoa" id="RPRC000210-PA"/>
    </source>
</evidence>
<dbReference type="InterPro" id="IPR026055">
    <property type="entry name" value="FAR"/>
</dbReference>
<dbReference type="GO" id="GO:0005777">
    <property type="term" value="C:peroxisome"/>
    <property type="evidence" value="ECO:0007669"/>
    <property type="project" value="TreeGrafter"/>
</dbReference>
<dbReference type="EnsemblMetazoa" id="RPRC000210-RA">
    <property type="protein sequence ID" value="RPRC000210-PA"/>
    <property type="gene ID" value="RPRC000210"/>
</dbReference>
<keyword evidence="8" id="KW-1185">Reference proteome</keyword>
<dbReference type="EMBL" id="ACPB03019710">
    <property type="status" value="NOT_ANNOTATED_CDS"/>
    <property type="molecule type" value="Genomic_DNA"/>
</dbReference>
<dbReference type="eggNOG" id="KOG1221">
    <property type="taxonomic scope" value="Eukaryota"/>
</dbReference>
<sequence length="415" mass="46910">MNAIKYGNQIISYTQLFDRLRHENPAALGKVVSLYGELTRDSLGIRKEDYEEVVKNVSVVFNLAASLKLEADLRTAVEHNTIGTLKLLTFAKTFEKLEAFVHISTTFCHPEEEEVKEALMKTPVDPNYVIDLLNWMNPEMLEKLRPKILGCHPNCYTFSKALTEKIVENFAGEVPVCIARPSIVVPSLREPMPGWVDSLNGPVGVLVAGGKGVLRSMLGKPNVQAQIIPVDIAINALIIIAWKKATKKEKELIPVYNISCDEKVPITWGDVLEKGRRYGLEYPINPGLWYPNGSMTTNQITHFLTVFLLQLVPAYFIDLLLICLGHKPFMIYVQNRINQGSKLLQYFTMRSWKVHIEKAVALIDAVSEEERLIFYTSNAQYNIDEFMVAAILGTKQYCLREPLSTLPSARRKLKV</sequence>
<dbReference type="VEuPathDB" id="VectorBase:RPRC000210"/>
<comment type="similarity">
    <text evidence="1 4">Belongs to the fatty acyl-CoA reductase family.</text>
</comment>
<dbReference type="Pfam" id="PF07993">
    <property type="entry name" value="NAD_binding_4"/>
    <property type="match status" value="1"/>
</dbReference>
<keyword evidence="2 4" id="KW-0444">Lipid biosynthesis</keyword>
<dbReference type="HOGENOM" id="CLU_024661_3_1_1"/>
<evidence type="ECO:0000256" key="1">
    <source>
        <dbReference type="ARBA" id="ARBA00005928"/>
    </source>
</evidence>
<keyword evidence="4" id="KW-0521">NADP</keyword>
<dbReference type="InterPro" id="IPR033640">
    <property type="entry name" value="FAR_C"/>
</dbReference>
<protein>
    <recommendedName>
        <fullName evidence="4">Fatty acyl-CoA reductase</fullName>
        <ecNumber evidence="4">1.2.1.84</ecNumber>
    </recommendedName>
</protein>
<dbReference type="InterPro" id="IPR013120">
    <property type="entry name" value="FAR_NAD-bd"/>
</dbReference>
<keyword evidence="4" id="KW-0472">Membrane</keyword>
<keyword evidence="4" id="KW-0812">Transmembrane</keyword>
<dbReference type="CDD" id="cd09071">
    <property type="entry name" value="FAR_C"/>
    <property type="match status" value="1"/>
</dbReference>
<dbReference type="STRING" id="13249.T1H873"/>
<evidence type="ECO:0000259" key="5">
    <source>
        <dbReference type="Pfam" id="PF03015"/>
    </source>
</evidence>
<dbReference type="InParanoid" id="T1H873"/>
<dbReference type="PANTHER" id="PTHR11011">
    <property type="entry name" value="MALE STERILITY PROTEIN 2-RELATED"/>
    <property type="match status" value="1"/>
</dbReference>
<dbReference type="PANTHER" id="PTHR11011:SF12">
    <property type="entry name" value="FATTY ACYL-COA REDUCTASE"/>
    <property type="match status" value="1"/>
</dbReference>
<evidence type="ECO:0000256" key="2">
    <source>
        <dbReference type="ARBA" id="ARBA00022516"/>
    </source>
</evidence>
<dbReference type="GO" id="GO:0080019">
    <property type="term" value="F:alcohol-forming very long-chain fatty acyl-CoA reductase activity"/>
    <property type="evidence" value="ECO:0007669"/>
    <property type="project" value="InterPro"/>
</dbReference>
<dbReference type="AlphaFoldDB" id="T1H873"/>
<dbReference type="Proteomes" id="UP000015103">
    <property type="component" value="Unassembled WGS sequence"/>
</dbReference>
<dbReference type="EC" id="1.2.1.84" evidence="4"/>
<feature type="domain" description="Fatty acyl-CoA reductase C-terminal" evidence="5">
    <location>
        <begin position="310"/>
        <end position="401"/>
    </location>
</feature>
<accession>T1H873</accession>
<dbReference type="Gene3D" id="3.40.50.720">
    <property type="entry name" value="NAD(P)-binding Rossmann-like Domain"/>
    <property type="match status" value="1"/>
</dbReference>
<reference evidence="7" key="1">
    <citation type="submission" date="2015-05" db="UniProtKB">
        <authorList>
            <consortium name="EnsemblMetazoa"/>
        </authorList>
    </citation>
    <scope>IDENTIFICATION</scope>
</reference>
<dbReference type="GO" id="GO:0035336">
    <property type="term" value="P:long-chain fatty-acyl-CoA metabolic process"/>
    <property type="evidence" value="ECO:0007669"/>
    <property type="project" value="TreeGrafter"/>
</dbReference>
<evidence type="ECO:0000259" key="6">
    <source>
        <dbReference type="Pfam" id="PF07993"/>
    </source>
</evidence>
<name>T1H873_RHOPR</name>
<evidence type="ECO:0000313" key="8">
    <source>
        <dbReference type="Proteomes" id="UP000015103"/>
    </source>
</evidence>
<dbReference type="CDD" id="cd05236">
    <property type="entry name" value="FAR-N_SDR_e"/>
    <property type="match status" value="1"/>
</dbReference>
<dbReference type="GO" id="GO:0102965">
    <property type="term" value="F:alcohol-forming long-chain fatty acyl-CoA reductase activity"/>
    <property type="evidence" value="ECO:0007669"/>
    <property type="project" value="UniProtKB-EC"/>
</dbReference>